<accession>A0A3M6TH78</accession>
<sequence>MNETEEMASMISTEVESNRQRKCTCCKPSLGRMIFMIMYLLLLLAELVVTFTFIYYFGKSISPVFTSERDVIESTSSSIVASVYKFRAMVAVCFTFSLNAFFKRHFEKILEDGRVLQSYSGKSIVVVIQTTPLQMVYSKKQQRLVRYFGMTESYSRLIMALNCLDTVNCWIFLGAVFISPHFTGFCPMMKNLIRLPKFWTLLFVFVLFVIGDVIESTSSSIVASIYKFRAMVAVCFTFSLNAFFVTMILGVLNEMKICHMASGQVHLIFKGALIILCFRLLVYLINTILYLAVILYLIAGVKDSYWRKGGTFTTCVSSFLFLPFYKKGTELVWTKIFHDDKYIIGKIRGPERQDSDLNSTIQTV</sequence>
<keyword evidence="1" id="KW-1133">Transmembrane helix</keyword>
<feature type="transmembrane region" description="Helical" evidence="1">
    <location>
        <begin position="273"/>
        <end position="299"/>
    </location>
</feature>
<keyword evidence="1" id="KW-0812">Transmembrane</keyword>
<evidence type="ECO:0000313" key="3">
    <source>
        <dbReference type="Proteomes" id="UP000275408"/>
    </source>
</evidence>
<feature type="transmembrane region" description="Helical" evidence="1">
    <location>
        <begin position="37"/>
        <end position="58"/>
    </location>
</feature>
<proteinExistence type="predicted"/>
<keyword evidence="1" id="KW-0472">Membrane</keyword>
<feature type="transmembrane region" description="Helical" evidence="1">
    <location>
        <begin position="198"/>
        <end position="218"/>
    </location>
</feature>
<feature type="transmembrane region" description="Helical" evidence="1">
    <location>
        <begin position="119"/>
        <end position="137"/>
    </location>
</feature>
<feature type="transmembrane region" description="Helical" evidence="1">
    <location>
        <begin position="157"/>
        <end position="178"/>
    </location>
</feature>
<protein>
    <submittedName>
        <fullName evidence="2">Uncharacterized protein</fullName>
    </submittedName>
</protein>
<dbReference type="EMBL" id="RCHS01003598">
    <property type="protein sequence ID" value="RMX40659.1"/>
    <property type="molecule type" value="Genomic_DNA"/>
</dbReference>
<reference evidence="2 3" key="1">
    <citation type="journal article" date="2018" name="Sci. Rep.">
        <title>Comparative analysis of the Pocillopora damicornis genome highlights role of immune system in coral evolution.</title>
        <authorList>
            <person name="Cunning R."/>
            <person name="Bay R.A."/>
            <person name="Gillette P."/>
            <person name="Baker A.C."/>
            <person name="Traylor-Knowles N."/>
        </authorList>
    </citation>
    <scope>NUCLEOTIDE SEQUENCE [LARGE SCALE GENOMIC DNA]</scope>
    <source>
        <strain evidence="2">RSMAS</strain>
        <tissue evidence="2">Whole animal</tissue>
    </source>
</reference>
<evidence type="ECO:0000313" key="2">
    <source>
        <dbReference type="EMBL" id="RMX40659.1"/>
    </source>
</evidence>
<gene>
    <name evidence="2" type="ORF">pdam_00023538</name>
</gene>
<dbReference type="Proteomes" id="UP000275408">
    <property type="component" value="Unassembled WGS sequence"/>
</dbReference>
<feature type="transmembrane region" description="Helical" evidence="1">
    <location>
        <begin position="305"/>
        <end position="325"/>
    </location>
</feature>
<comment type="caution">
    <text evidence="2">The sequence shown here is derived from an EMBL/GenBank/DDBJ whole genome shotgun (WGS) entry which is preliminary data.</text>
</comment>
<evidence type="ECO:0000256" key="1">
    <source>
        <dbReference type="SAM" id="Phobius"/>
    </source>
</evidence>
<feature type="transmembrane region" description="Helical" evidence="1">
    <location>
        <begin position="78"/>
        <end position="98"/>
    </location>
</feature>
<keyword evidence="3" id="KW-1185">Reference proteome</keyword>
<name>A0A3M6TH78_POCDA</name>
<feature type="transmembrane region" description="Helical" evidence="1">
    <location>
        <begin position="230"/>
        <end position="252"/>
    </location>
</feature>
<dbReference type="AlphaFoldDB" id="A0A3M6TH78"/>
<organism evidence="2 3">
    <name type="scientific">Pocillopora damicornis</name>
    <name type="common">Cauliflower coral</name>
    <name type="synonym">Millepora damicornis</name>
    <dbReference type="NCBI Taxonomy" id="46731"/>
    <lineage>
        <taxon>Eukaryota</taxon>
        <taxon>Metazoa</taxon>
        <taxon>Cnidaria</taxon>
        <taxon>Anthozoa</taxon>
        <taxon>Hexacorallia</taxon>
        <taxon>Scleractinia</taxon>
        <taxon>Astrocoeniina</taxon>
        <taxon>Pocilloporidae</taxon>
        <taxon>Pocillopora</taxon>
    </lineage>
</organism>